<protein>
    <submittedName>
        <fullName evidence="1">Uncharacterized protein</fullName>
    </submittedName>
</protein>
<comment type="caution">
    <text evidence="1">The sequence shown here is derived from an EMBL/GenBank/DDBJ whole genome shotgun (WGS) entry which is preliminary data.</text>
</comment>
<dbReference type="EMBL" id="JABWDY010011504">
    <property type="protein sequence ID" value="KAF5199738.1"/>
    <property type="molecule type" value="Genomic_DNA"/>
</dbReference>
<accession>A0A7J6WSC1</accession>
<evidence type="ECO:0000313" key="1">
    <source>
        <dbReference type="EMBL" id="KAF5199738.1"/>
    </source>
</evidence>
<proteinExistence type="predicted"/>
<dbReference type="Proteomes" id="UP000554482">
    <property type="component" value="Unassembled WGS sequence"/>
</dbReference>
<gene>
    <name evidence="1" type="ORF">FRX31_010675</name>
</gene>
<keyword evidence="2" id="KW-1185">Reference proteome</keyword>
<sequence length="60" mass="6929">MQNEERERVGVERSRINRCLEKLCHSLGVHCQARIKWFSNGTVTIMWTADCDRPNGLLGL</sequence>
<name>A0A7J6WSC1_THATH</name>
<dbReference type="AlphaFoldDB" id="A0A7J6WSC1"/>
<reference evidence="1 2" key="1">
    <citation type="submission" date="2020-06" db="EMBL/GenBank/DDBJ databases">
        <title>Transcriptomic and genomic resources for Thalictrum thalictroides and T. hernandezii: Facilitating candidate gene discovery in an emerging model plant lineage.</title>
        <authorList>
            <person name="Arias T."/>
            <person name="Riano-Pachon D.M."/>
            <person name="Di Stilio V.S."/>
        </authorList>
    </citation>
    <scope>NUCLEOTIDE SEQUENCE [LARGE SCALE GENOMIC DNA]</scope>
    <source>
        <strain evidence="2">cv. WT478/WT964</strain>
        <tissue evidence="1">Leaves</tissue>
    </source>
</reference>
<evidence type="ECO:0000313" key="2">
    <source>
        <dbReference type="Proteomes" id="UP000554482"/>
    </source>
</evidence>
<organism evidence="1 2">
    <name type="scientific">Thalictrum thalictroides</name>
    <name type="common">Rue-anemone</name>
    <name type="synonym">Anemone thalictroides</name>
    <dbReference type="NCBI Taxonomy" id="46969"/>
    <lineage>
        <taxon>Eukaryota</taxon>
        <taxon>Viridiplantae</taxon>
        <taxon>Streptophyta</taxon>
        <taxon>Embryophyta</taxon>
        <taxon>Tracheophyta</taxon>
        <taxon>Spermatophyta</taxon>
        <taxon>Magnoliopsida</taxon>
        <taxon>Ranunculales</taxon>
        <taxon>Ranunculaceae</taxon>
        <taxon>Thalictroideae</taxon>
        <taxon>Thalictrum</taxon>
    </lineage>
</organism>